<dbReference type="PANTHER" id="PTHR35563:SF2">
    <property type="entry name" value="BARREL METAL-DEPENDENT HYDROLASE, PUTATIVE (AFU_ORTHOLOGUE AFUA_1G16240)-RELATED"/>
    <property type="match status" value="1"/>
</dbReference>
<dbReference type="OrthoDB" id="2135488at2759"/>
<dbReference type="Proteomes" id="UP000722485">
    <property type="component" value="Unassembled WGS sequence"/>
</dbReference>
<dbReference type="PANTHER" id="PTHR35563">
    <property type="entry name" value="BARREL METAL-DEPENDENT HYDROLASE, PUTATIVE (AFU_ORTHOLOGUE AFUA_1G16240)-RELATED"/>
    <property type="match status" value="1"/>
</dbReference>
<dbReference type="SUPFAM" id="SSF51556">
    <property type="entry name" value="Metallo-dependent hydrolases"/>
    <property type="match status" value="1"/>
</dbReference>
<dbReference type="EMBL" id="JAANBB010000184">
    <property type="protein sequence ID" value="KAF7547240.1"/>
    <property type="molecule type" value="Genomic_DNA"/>
</dbReference>
<feature type="domain" description="Amidohydrolase-related" evidence="1">
    <location>
        <begin position="13"/>
        <end position="260"/>
    </location>
</feature>
<dbReference type="AlphaFoldDB" id="A0A9P5H6B7"/>
<dbReference type="Pfam" id="PF04909">
    <property type="entry name" value="Amidohydro_2"/>
    <property type="match status" value="1"/>
</dbReference>
<dbReference type="InterPro" id="IPR052358">
    <property type="entry name" value="Aro_Compnd_Degr_Hydrolases"/>
</dbReference>
<dbReference type="InterPro" id="IPR032466">
    <property type="entry name" value="Metal_Hydrolase"/>
</dbReference>
<comment type="caution">
    <text evidence="2">The sequence shown here is derived from an EMBL/GenBank/DDBJ whole genome shotgun (WGS) entry which is preliminary data.</text>
</comment>
<accession>A0A9P5H6B7</accession>
<reference evidence="2" key="1">
    <citation type="submission" date="2020-03" db="EMBL/GenBank/DDBJ databases">
        <title>Draft Genome Sequence of Cylindrodendrum hubeiense.</title>
        <authorList>
            <person name="Buettner E."/>
            <person name="Kellner H."/>
        </authorList>
    </citation>
    <scope>NUCLEOTIDE SEQUENCE</scope>
    <source>
        <strain evidence="2">IHI 201604</strain>
    </source>
</reference>
<evidence type="ECO:0000313" key="3">
    <source>
        <dbReference type="Proteomes" id="UP000722485"/>
    </source>
</evidence>
<name>A0A9P5H6B7_9HYPO</name>
<keyword evidence="3" id="KW-1185">Reference proteome</keyword>
<sequence>MAFPIKPIPFGAWDTHHHIFEPERFPFAEGRHFTPSVATLQQLKDFESSIGVAHVCIAHGLSYGPDCTSLLYYLAEFNGEARGICVIDEINITDQQLDQYHEAGIRSVRLDFFKAKAMNDAEQQVRLIRATANRLLRWGAGDKGWSIQIQQPNIAYWKELRKVASSLGLPIVLDHMGLVKAPSMAPEGSTPVVEQPEWQDLLGALADGNVWVKISAPYRNSRADPGFQDLEQIVTQLVRANPKRVVWGSDWPHTQRHEDRHLRGSEEVEPFLKIDNQAWIDTLSTWLGDEEWNDLWVNNPQTLYDYHK</sequence>
<dbReference type="InterPro" id="IPR006680">
    <property type="entry name" value="Amidohydro-rel"/>
</dbReference>
<gene>
    <name evidence="2" type="ORF">G7Z17_g7875</name>
</gene>
<evidence type="ECO:0000313" key="2">
    <source>
        <dbReference type="EMBL" id="KAF7547240.1"/>
    </source>
</evidence>
<dbReference type="Gene3D" id="3.20.20.140">
    <property type="entry name" value="Metal-dependent hydrolases"/>
    <property type="match status" value="1"/>
</dbReference>
<organism evidence="2 3">
    <name type="scientific">Cylindrodendrum hubeiense</name>
    <dbReference type="NCBI Taxonomy" id="595255"/>
    <lineage>
        <taxon>Eukaryota</taxon>
        <taxon>Fungi</taxon>
        <taxon>Dikarya</taxon>
        <taxon>Ascomycota</taxon>
        <taxon>Pezizomycotina</taxon>
        <taxon>Sordariomycetes</taxon>
        <taxon>Hypocreomycetidae</taxon>
        <taxon>Hypocreales</taxon>
        <taxon>Nectriaceae</taxon>
        <taxon>Cylindrodendrum</taxon>
    </lineage>
</organism>
<protein>
    <recommendedName>
        <fullName evidence="1">Amidohydrolase-related domain-containing protein</fullName>
    </recommendedName>
</protein>
<proteinExistence type="predicted"/>
<evidence type="ECO:0000259" key="1">
    <source>
        <dbReference type="Pfam" id="PF04909"/>
    </source>
</evidence>
<dbReference type="GO" id="GO:0016787">
    <property type="term" value="F:hydrolase activity"/>
    <property type="evidence" value="ECO:0007669"/>
    <property type="project" value="InterPro"/>
</dbReference>